<dbReference type="Gene3D" id="1.20.5.170">
    <property type="match status" value="1"/>
</dbReference>
<feature type="domain" description="BZIP" evidence="10">
    <location>
        <begin position="56"/>
        <end position="71"/>
    </location>
</feature>
<organism evidence="11 12">
    <name type="scientific">Phialemonium atrogriseum</name>
    <dbReference type="NCBI Taxonomy" id="1093897"/>
    <lineage>
        <taxon>Eukaryota</taxon>
        <taxon>Fungi</taxon>
        <taxon>Dikarya</taxon>
        <taxon>Ascomycota</taxon>
        <taxon>Pezizomycotina</taxon>
        <taxon>Sordariomycetes</taxon>
        <taxon>Sordariomycetidae</taxon>
        <taxon>Cephalothecales</taxon>
        <taxon>Cephalothecaceae</taxon>
        <taxon>Phialemonium</taxon>
    </lineage>
</organism>
<comment type="subcellular location">
    <subcellularLocation>
        <location evidence="2">Nucleus</location>
    </subcellularLocation>
</comment>
<dbReference type="InterPro" id="IPR004827">
    <property type="entry name" value="bZIP"/>
</dbReference>
<dbReference type="SMART" id="SM00338">
    <property type="entry name" value="BRLZ"/>
    <property type="match status" value="1"/>
</dbReference>
<keyword evidence="7" id="KW-0539">Nucleus</keyword>
<proteinExistence type="inferred from homology"/>
<evidence type="ECO:0000256" key="9">
    <source>
        <dbReference type="SAM" id="MobiDB-lite"/>
    </source>
</evidence>
<evidence type="ECO:0000256" key="5">
    <source>
        <dbReference type="ARBA" id="ARBA00023125"/>
    </source>
</evidence>
<name>A0AAJ0FGP3_9PEZI</name>
<dbReference type="PROSITE" id="PS00036">
    <property type="entry name" value="BZIP_BASIC"/>
    <property type="match status" value="1"/>
</dbReference>
<sequence>MMPAGIAPQPDQAGSIPGPSHAPGGAPNMGPADMADMGDVMMADGRKAKRELSQSKRAAQNRAAQRAFRQRKELYIKKLEQEVRDFAAMESNYKSLQAENYALREYVINLQSRLLDVQGECPQPPPNINLAHPHGAQPPVTSSSADLHAPNSSTGAGTPLEVVAQAVAGLQRGDHLAEGPQYSNRMKPEQGEGDSRSNEEISRQLQPDPLPSAMM</sequence>
<evidence type="ECO:0000256" key="4">
    <source>
        <dbReference type="ARBA" id="ARBA00023015"/>
    </source>
</evidence>
<comment type="similarity">
    <text evidence="3">Belongs to the bZIP family.</text>
</comment>
<dbReference type="EMBL" id="MU839010">
    <property type="protein sequence ID" value="KAK1766797.1"/>
    <property type="molecule type" value="Genomic_DNA"/>
</dbReference>
<feature type="compositionally biased region" description="Polar residues" evidence="9">
    <location>
        <begin position="139"/>
        <end position="156"/>
    </location>
</feature>
<dbReference type="GO" id="GO:0090575">
    <property type="term" value="C:RNA polymerase II transcription regulator complex"/>
    <property type="evidence" value="ECO:0007669"/>
    <property type="project" value="TreeGrafter"/>
</dbReference>
<accession>A0AAJ0FGP3</accession>
<dbReference type="RefSeq" id="XP_060283010.1">
    <property type="nucleotide sequence ID" value="XM_060433159.1"/>
</dbReference>
<feature type="region of interest" description="Disordered" evidence="9">
    <location>
        <begin position="122"/>
        <end position="157"/>
    </location>
</feature>
<evidence type="ECO:0000256" key="3">
    <source>
        <dbReference type="ARBA" id="ARBA00007163"/>
    </source>
</evidence>
<evidence type="ECO:0000256" key="8">
    <source>
        <dbReference type="ARBA" id="ARBA00044067"/>
    </source>
</evidence>
<evidence type="ECO:0000256" key="1">
    <source>
        <dbReference type="ARBA" id="ARBA00004049"/>
    </source>
</evidence>
<feature type="region of interest" description="Disordered" evidence="9">
    <location>
        <begin position="1"/>
        <end position="37"/>
    </location>
</feature>
<dbReference type="Pfam" id="PF00170">
    <property type="entry name" value="bZIP_1"/>
    <property type="match status" value="1"/>
</dbReference>
<reference evidence="11" key="1">
    <citation type="submission" date="2023-06" db="EMBL/GenBank/DDBJ databases">
        <title>Genome-scale phylogeny and comparative genomics of the fungal order Sordariales.</title>
        <authorList>
            <consortium name="Lawrence Berkeley National Laboratory"/>
            <person name="Hensen N."/>
            <person name="Bonometti L."/>
            <person name="Westerberg I."/>
            <person name="Brannstrom I.O."/>
            <person name="Guillou S."/>
            <person name="Cros-Aarteil S."/>
            <person name="Calhoun S."/>
            <person name="Haridas S."/>
            <person name="Kuo A."/>
            <person name="Mondo S."/>
            <person name="Pangilinan J."/>
            <person name="Riley R."/>
            <person name="Labutti K."/>
            <person name="Andreopoulos B."/>
            <person name="Lipzen A."/>
            <person name="Chen C."/>
            <person name="Yanf M."/>
            <person name="Daum C."/>
            <person name="Ng V."/>
            <person name="Clum A."/>
            <person name="Steindorff A."/>
            <person name="Ohm R."/>
            <person name="Martin F."/>
            <person name="Silar P."/>
            <person name="Natvig D."/>
            <person name="Lalanne C."/>
            <person name="Gautier V."/>
            <person name="Ament-Velasquez S.L."/>
            <person name="Kruys A."/>
            <person name="Hutchinson M.I."/>
            <person name="Powell A.J."/>
            <person name="Barry K."/>
            <person name="Miller A.N."/>
            <person name="Grigoriev I.V."/>
            <person name="Debuchy R."/>
            <person name="Gladieux P."/>
            <person name="Thoren M.H."/>
            <person name="Johannesson H."/>
        </authorList>
    </citation>
    <scope>NUCLEOTIDE SEQUENCE</scope>
    <source>
        <strain evidence="11">8032-3</strain>
    </source>
</reference>
<feature type="compositionally biased region" description="Basic and acidic residues" evidence="9">
    <location>
        <begin position="186"/>
        <end position="202"/>
    </location>
</feature>
<keyword evidence="4" id="KW-0805">Transcription regulation</keyword>
<protein>
    <recommendedName>
        <fullName evidence="8">Putative transcription factor kapC</fullName>
    </recommendedName>
</protein>
<dbReference type="PANTHER" id="PTHR40621:SF11">
    <property type="entry name" value="TRANSCRIPTION FACTOR KAPC-RELATED"/>
    <property type="match status" value="1"/>
</dbReference>
<comment type="function">
    <text evidence="1">Putative transcription factor.</text>
</comment>
<evidence type="ECO:0000313" key="12">
    <source>
        <dbReference type="Proteomes" id="UP001244011"/>
    </source>
</evidence>
<dbReference type="Proteomes" id="UP001244011">
    <property type="component" value="Unassembled WGS sequence"/>
</dbReference>
<dbReference type="GeneID" id="85316346"/>
<comment type="caution">
    <text evidence="11">The sequence shown here is derived from an EMBL/GenBank/DDBJ whole genome shotgun (WGS) entry which is preliminary data.</text>
</comment>
<evidence type="ECO:0000256" key="2">
    <source>
        <dbReference type="ARBA" id="ARBA00004123"/>
    </source>
</evidence>
<dbReference type="PANTHER" id="PTHR40621">
    <property type="entry name" value="TRANSCRIPTION FACTOR KAPC-RELATED"/>
    <property type="match status" value="1"/>
</dbReference>
<keyword evidence="5" id="KW-0238">DNA-binding</keyword>
<keyword evidence="12" id="KW-1185">Reference proteome</keyword>
<dbReference type="GO" id="GO:0001228">
    <property type="term" value="F:DNA-binding transcription activator activity, RNA polymerase II-specific"/>
    <property type="evidence" value="ECO:0007669"/>
    <property type="project" value="TreeGrafter"/>
</dbReference>
<feature type="region of interest" description="Disordered" evidence="9">
    <location>
        <begin position="171"/>
        <end position="215"/>
    </location>
</feature>
<evidence type="ECO:0000259" key="10">
    <source>
        <dbReference type="PROSITE" id="PS00036"/>
    </source>
</evidence>
<evidence type="ECO:0000256" key="7">
    <source>
        <dbReference type="ARBA" id="ARBA00023242"/>
    </source>
</evidence>
<dbReference type="SUPFAM" id="SSF57959">
    <property type="entry name" value="Leucine zipper domain"/>
    <property type="match status" value="1"/>
</dbReference>
<dbReference type="InterPro" id="IPR046347">
    <property type="entry name" value="bZIP_sf"/>
</dbReference>
<gene>
    <name evidence="11" type="ORF">QBC33DRAFT_89027</name>
</gene>
<dbReference type="InterPro" id="IPR050936">
    <property type="entry name" value="AP-1-like"/>
</dbReference>
<dbReference type="GO" id="GO:0000976">
    <property type="term" value="F:transcription cis-regulatory region binding"/>
    <property type="evidence" value="ECO:0007669"/>
    <property type="project" value="InterPro"/>
</dbReference>
<dbReference type="AlphaFoldDB" id="A0AAJ0FGP3"/>
<evidence type="ECO:0000313" key="11">
    <source>
        <dbReference type="EMBL" id="KAK1766797.1"/>
    </source>
</evidence>
<keyword evidence="6" id="KW-0804">Transcription</keyword>
<evidence type="ECO:0000256" key="6">
    <source>
        <dbReference type="ARBA" id="ARBA00023163"/>
    </source>
</evidence>